<keyword evidence="2" id="KW-0378">Hydrolase</keyword>
<gene>
    <name evidence="2" type="ORF">V5E97_06970</name>
</gene>
<dbReference type="RefSeq" id="WP_406698611.1">
    <property type="nucleotide sequence ID" value="NZ_CP155447.1"/>
</dbReference>
<feature type="region of interest" description="Disordered" evidence="1">
    <location>
        <begin position="114"/>
        <end position="135"/>
    </location>
</feature>
<accession>A0AAU7CM80</accession>
<protein>
    <submittedName>
        <fullName evidence="2">Carboxypeptidase-like regulatory domain-containing protein</fullName>
    </submittedName>
</protein>
<name>A0AAU7CM80_9BACT</name>
<evidence type="ECO:0000256" key="1">
    <source>
        <dbReference type="SAM" id="MobiDB-lite"/>
    </source>
</evidence>
<keyword evidence="2" id="KW-0645">Protease</keyword>
<proteinExistence type="predicted"/>
<keyword evidence="2" id="KW-0121">Carboxypeptidase</keyword>
<sequence>MRRATNHRAARRFRAAVWTMGLLLLGAIGCGDKGQKSTLPLTITSGKVTLNGKPLPEAELEFIPVGDTKGQGGAAVTNEDGRYMATTPFGEEGLIAGDYKVIVSKRVLPEGVHFDTPPDKTLPPADNPYQEILPPKYSDRMSTTLTMKVSSSGDSMNNFLLETKKK</sequence>
<dbReference type="EMBL" id="CP155447">
    <property type="protein sequence ID" value="XBH05761.1"/>
    <property type="molecule type" value="Genomic_DNA"/>
</dbReference>
<dbReference type="GO" id="GO:0004180">
    <property type="term" value="F:carboxypeptidase activity"/>
    <property type="evidence" value="ECO:0007669"/>
    <property type="project" value="UniProtKB-KW"/>
</dbReference>
<organism evidence="2">
    <name type="scientific">Singulisphaera sp. Ch08</name>
    <dbReference type="NCBI Taxonomy" id="3120278"/>
    <lineage>
        <taxon>Bacteria</taxon>
        <taxon>Pseudomonadati</taxon>
        <taxon>Planctomycetota</taxon>
        <taxon>Planctomycetia</taxon>
        <taxon>Isosphaerales</taxon>
        <taxon>Isosphaeraceae</taxon>
        <taxon>Singulisphaera</taxon>
    </lineage>
</organism>
<evidence type="ECO:0000313" key="2">
    <source>
        <dbReference type="EMBL" id="XBH05761.1"/>
    </source>
</evidence>
<dbReference type="AlphaFoldDB" id="A0AAU7CM80"/>
<reference evidence="2" key="1">
    <citation type="submission" date="2024-05" db="EMBL/GenBank/DDBJ databases">
        <title>Planctomycetes of the genus Singulisphaera possess chitinolytic capabilities.</title>
        <authorList>
            <person name="Ivanova A."/>
        </authorList>
    </citation>
    <scope>NUCLEOTIDE SEQUENCE</scope>
    <source>
        <strain evidence="2">Ch08T</strain>
    </source>
</reference>
<dbReference type="PROSITE" id="PS51257">
    <property type="entry name" value="PROKAR_LIPOPROTEIN"/>
    <property type="match status" value="1"/>
</dbReference>